<dbReference type="RefSeq" id="WP_095506193.1">
    <property type="nucleotide sequence ID" value="NZ_BSNC01000001.1"/>
</dbReference>
<proteinExistence type="predicted"/>
<reference evidence="1" key="2">
    <citation type="submission" date="2023-01" db="EMBL/GenBank/DDBJ databases">
        <title>Draft genome sequence of Paraferrimonas sedimenticola strain NBRC 101628.</title>
        <authorList>
            <person name="Sun Q."/>
            <person name="Mori K."/>
        </authorList>
    </citation>
    <scope>NUCLEOTIDE SEQUENCE</scope>
    <source>
        <strain evidence="1">NBRC 101628</strain>
    </source>
</reference>
<organism evidence="1 2">
    <name type="scientific">Paraferrimonas sedimenticola</name>
    <dbReference type="NCBI Taxonomy" id="375674"/>
    <lineage>
        <taxon>Bacteria</taxon>
        <taxon>Pseudomonadati</taxon>
        <taxon>Pseudomonadota</taxon>
        <taxon>Gammaproteobacteria</taxon>
        <taxon>Alteromonadales</taxon>
        <taxon>Ferrimonadaceae</taxon>
        <taxon>Paraferrimonas</taxon>
    </lineage>
</organism>
<comment type="caution">
    <text evidence="1">The sequence shown here is derived from an EMBL/GenBank/DDBJ whole genome shotgun (WGS) entry which is preliminary data.</text>
</comment>
<evidence type="ECO:0000313" key="2">
    <source>
        <dbReference type="Proteomes" id="UP001161422"/>
    </source>
</evidence>
<protein>
    <submittedName>
        <fullName evidence="1">Uncharacterized protein</fullName>
    </submittedName>
</protein>
<sequence>MPHISQSASLKSITKYLKLAHGLTEVEAQSQAKEVWNNLVDMRSKGYIEGWYFDEHGHLELEPSSEVLQQILGRVR</sequence>
<dbReference type="Proteomes" id="UP001161422">
    <property type="component" value="Unassembled WGS sequence"/>
</dbReference>
<dbReference type="EMBL" id="BSNC01000001">
    <property type="protein sequence ID" value="GLP94826.1"/>
    <property type="molecule type" value="Genomic_DNA"/>
</dbReference>
<evidence type="ECO:0000313" key="1">
    <source>
        <dbReference type="EMBL" id="GLP94826.1"/>
    </source>
</evidence>
<accession>A0AA37VSP8</accession>
<dbReference type="AlphaFoldDB" id="A0AA37VSP8"/>
<gene>
    <name evidence="1" type="ORF">GCM10007895_01320</name>
</gene>
<reference evidence="1" key="1">
    <citation type="journal article" date="2014" name="Int. J. Syst. Evol. Microbiol.">
        <title>Complete genome sequence of Corynebacterium casei LMG S-19264T (=DSM 44701T), isolated from a smear-ripened cheese.</title>
        <authorList>
            <consortium name="US DOE Joint Genome Institute (JGI-PGF)"/>
            <person name="Walter F."/>
            <person name="Albersmeier A."/>
            <person name="Kalinowski J."/>
            <person name="Ruckert C."/>
        </authorList>
    </citation>
    <scope>NUCLEOTIDE SEQUENCE</scope>
    <source>
        <strain evidence="1">NBRC 101628</strain>
    </source>
</reference>
<name>A0AA37VSP8_9GAMM</name>
<keyword evidence="2" id="KW-1185">Reference proteome</keyword>